<proteinExistence type="predicted"/>
<reference evidence="2 3" key="1">
    <citation type="submission" date="2020-02" db="EMBL/GenBank/DDBJ databases">
        <title>Genome analysis of Thermosulfuriphilus ammonigenes ST65T, an anaerobic thermophilic chemolithoautotrophic bacterium isolated from a deep-sea hydrothermal vent.</title>
        <authorList>
            <person name="Slobodkina G."/>
            <person name="Allioux M."/>
            <person name="Merkel A."/>
            <person name="Alain K."/>
            <person name="Jebbar M."/>
            <person name="Slobodkin A."/>
        </authorList>
    </citation>
    <scope>NUCLEOTIDE SEQUENCE [LARGE SCALE GENOMIC DNA]</scope>
    <source>
        <strain evidence="2 3">ST65</strain>
    </source>
</reference>
<dbReference type="InterPro" id="IPR007557">
    <property type="entry name" value="PSP1_C"/>
</dbReference>
<keyword evidence="3" id="KW-1185">Reference proteome</keyword>
<name>A0A6G7PU79_9BACT</name>
<dbReference type="PANTHER" id="PTHR43830:SF3">
    <property type="entry name" value="PROTEIN PSP1"/>
    <property type="match status" value="1"/>
</dbReference>
<dbReference type="KEGG" id="tav:G4V39_02615"/>
<feature type="region of interest" description="Disordered" evidence="1">
    <location>
        <begin position="1"/>
        <end position="34"/>
    </location>
</feature>
<evidence type="ECO:0000313" key="3">
    <source>
        <dbReference type="Proteomes" id="UP000502179"/>
    </source>
</evidence>
<protein>
    <submittedName>
        <fullName evidence="2">Stage 0 sporulation protein</fullName>
    </submittedName>
</protein>
<feature type="compositionally biased region" description="Basic residues" evidence="1">
    <location>
        <begin position="1"/>
        <end position="13"/>
    </location>
</feature>
<evidence type="ECO:0000313" key="2">
    <source>
        <dbReference type="EMBL" id="QIJ71239.1"/>
    </source>
</evidence>
<dbReference type="Proteomes" id="UP000502179">
    <property type="component" value="Chromosome"/>
</dbReference>
<gene>
    <name evidence="2" type="ORF">G4V39_02615</name>
</gene>
<dbReference type="PROSITE" id="PS51411">
    <property type="entry name" value="PSP1_C"/>
    <property type="match status" value="1"/>
</dbReference>
<accession>A0A6G7PU79</accession>
<dbReference type="GO" id="GO:0005737">
    <property type="term" value="C:cytoplasm"/>
    <property type="evidence" value="ECO:0007669"/>
    <property type="project" value="TreeGrafter"/>
</dbReference>
<dbReference type="RefSeq" id="WP_166031461.1">
    <property type="nucleotide sequence ID" value="NZ_CP048877.1"/>
</dbReference>
<dbReference type="PANTHER" id="PTHR43830">
    <property type="entry name" value="PROTEIN PSP1"/>
    <property type="match status" value="1"/>
</dbReference>
<dbReference type="EMBL" id="CP048877">
    <property type="protein sequence ID" value="QIJ71239.1"/>
    <property type="molecule type" value="Genomic_DNA"/>
</dbReference>
<feature type="compositionally biased region" description="Basic and acidic residues" evidence="1">
    <location>
        <begin position="14"/>
        <end position="32"/>
    </location>
</feature>
<evidence type="ECO:0000256" key="1">
    <source>
        <dbReference type="SAM" id="MobiDB-lite"/>
    </source>
</evidence>
<dbReference type="Pfam" id="PF04468">
    <property type="entry name" value="PSP1"/>
    <property type="match status" value="1"/>
</dbReference>
<organism evidence="2 3">
    <name type="scientific">Thermosulfuriphilus ammonigenes</name>
    <dbReference type="NCBI Taxonomy" id="1936021"/>
    <lineage>
        <taxon>Bacteria</taxon>
        <taxon>Pseudomonadati</taxon>
        <taxon>Thermodesulfobacteriota</taxon>
        <taxon>Thermodesulfobacteria</taxon>
        <taxon>Thermodesulfobacteriales</taxon>
        <taxon>Thermodesulfobacteriaceae</taxon>
        <taxon>Thermosulfuriphilus</taxon>
    </lineage>
</organism>
<sequence length="303" mass="34821">MASKKNRRRHRSKERPLNHQKTDEARELKGREVPTGNGLRVAEVRLRPDLPTTHFDAKDLLLSPGDWVLVEGPHGPEVGQVVLEPVFYPGLKGSLPMVLRRASVKEINRYHKILAQEDQAWDVCETKIQELGLEMKLVRVERLFDGSKIIFYYTADGRVDFRQLVKELVRELRSRIEMRQIGVRHEAKMLGGLGTCGRELCCASFIRDFDAVSIRMAKEQSLPLNPNKISGICGRLLCCLVYEHQVYVDLKKEMPKFGKRYCCPHGEGKVIRHNIFRRTVTLELQDGREIDVPIEQVKAKEES</sequence>
<dbReference type="AlphaFoldDB" id="A0A6G7PU79"/>
<dbReference type="InterPro" id="IPR047767">
    <property type="entry name" value="PSP1-like"/>
</dbReference>
<dbReference type="NCBIfam" id="NF041131">
    <property type="entry name" value="RicT_YaaT_fam"/>
    <property type="match status" value="1"/>
</dbReference>